<dbReference type="Proteomes" id="UP000046090">
    <property type="component" value="Unassembled WGS sequence"/>
</dbReference>
<keyword evidence="2" id="KW-1185">Reference proteome</keyword>
<name>A0A0K2YAT8_HELHE</name>
<reference evidence="2" key="1">
    <citation type="submission" date="2014-12" db="EMBL/GenBank/DDBJ databases">
        <authorList>
            <person name="Smet A."/>
        </authorList>
    </citation>
    <scope>NUCLEOTIDE SEQUENCE [LARGE SCALE GENOMIC DNA]</scope>
</reference>
<evidence type="ECO:0000313" key="2">
    <source>
        <dbReference type="Proteomes" id="UP000046090"/>
    </source>
</evidence>
<protein>
    <submittedName>
        <fullName evidence="1">Uncharacterized protein</fullName>
    </submittedName>
</protein>
<accession>A0A0K2YAT8</accession>
<dbReference type="AlphaFoldDB" id="A0A0K2YAT8"/>
<dbReference type="EMBL" id="CDMK01000002">
    <property type="protein sequence ID" value="CRI34819.1"/>
    <property type="molecule type" value="Genomic_DNA"/>
</dbReference>
<organism evidence="1 2">
    <name type="scientific">Helicobacter heilmannii</name>
    <dbReference type="NCBI Taxonomy" id="35817"/>
    <lineage>
        <taxon>Bacteria</taxon>
        <taxon>Pseudomonadati</taxon>
        <taxon>Campylobacterota</taxon>
        <taxon>Epsilonproteobacteria</taxon>
        <taxon>Campylobacterales</taxon>
        <taxon>Helicobacteraceae</taxon>
        <taxon>Helicobacter</taxon>
    </lineage>
</organism>
<gene>
    <name evidence="1" type="ORF">HHE01_06200</name>
</gene>
<evidence type="ECO:0000313" key="1">
    <source>
        <dbReference type="EMBL" id="CRI34819.1"/>
    </source>
</evidence>
<sequence length="616" mass="71044">MLLRKGLFVAEFYSKIVENCKDIHTELEKVSQSYGLDMNDLWFDLIKVHTLTRSEPHGEFKILDAEGLKQIDDDAFYENPALEVIQRYDICIKRRLFKYFFNLEASPDDNQLYVVYESPFMIINDEWLLGELCDHIEACMAYQKIILRQMQAQHTFFKQEMVRYSNKKELPERICIRKSHYSPNKAGSFTFVLKKSWELKNGEEAPVNAIYGAGKGDVVLEYVKPIQGTSGRDLKGQIKEVEKLEAVPFELDFSNEAFVSNEEPTKIIYISKSPQYVAFINNKSLKSFTRNQYVEMKNTNMPMFLGGVENGLTLHISSKNEIDNAIETNLRIEAKEIYIRGNVGKHVKLVAKKIIIEGQLHTESSAEAEEVLITNNKGLCKGKKVQCKYVDRGTIFAESCEVEASSGSQIYAKDIKLKQIKSNNTFYFSSKCEFEAIDGSDNKFCFSAFASPENKEILEQTKQAMNVYKEKAQKVMAQYQKLSIFVQKNQPTIDKIRNADITTRKVLIEQDAIKQIYYDFMDCLKRVKILHMYISRIQELNRQFLERLVSIESSMQQVKVHTNGPWTAFNTIIYARTYTKGSKSLTTEKGETADYILDTQSGDVKKISRYQHITSF</sequence>
<proteinExistence type="predicted"/>